<proteinExistence type="predicted"/>
<dbReference type="PROSITE" id="PS51186">
    <property type="entry name" value="GNAT"/>
    <property type="match status" value="1"/>
</dbReference>
<accession>A0AB39LEB1</accession>
<dbReference type="RefSeq" id="WP_369153989.1">
    <property type="nucleotide sequence ID" value="NZ_CP163429.1"/>
</dbReference>
<evidence type="ECO:0000313" key="2">
    <source>
        <dbReference type="EMBL" id="XDP92108.1"/>
    </source>
</evidence>
<reference evidence="2" key="1">
    <citation type="submission" date="2024-07" db="EMBL/GenBank/DDBJ databases">
        <authorList>
            <person name="Yu S.T."/>
        </authorList>
    </citation>
    <scope>NUCLEOTIDE SEQUENCE</scope>
    <source>
        <strain evidence="2">R02</strain>
    </source>
</reference>
<dbReference type="SUPFAM" id="SSF55729">
    <property type="entry name" value="Acyl-CoA N-acyltransferases (Nat)"/>
    <property type="match status" value="1"/>
</dbReference>
<organism evidence="2">
    <name type="scientific">Streptomyces sp. R02</name>
    <dbReference type="NCBI Taxonomy" id="3238623"/>
    <lineage>
        <taxon>Bacteria</taxon>
        <taxon>Bacillati</taxon>
        <taxon>Actinomycetota</taxon>
        <taxon>Actinomycetes</taxon>
        <taxon>Kitasatosporales</taxon>
        <taxon>Streptomycetaceae</taxon>
        <taxon>Streptomyces</taxon>
    </lineage>
</organism>
<protein>
    <submittedName>
        <fullName evidence="2">N-acetyltransferase</fullName>
    </submittedName>
</protein>
<sequence length="278" mass="29471">MTTTVPFGLAEQTEIAAYTDFVAGAAAPLREALGIGSLHVGSALALAIREDPSRFFNRAGGFGAGEPITVDVVAQVCDFYRRQAVSQGAFMVAPPLQPPHWAATADKVNLTPGNRFVKLGCDIESTLSAADGVAALDPGLRVGPVEPHHAQEWATVMMTTFGFTTPGVIDMAASCVGRPNWRQYAVFEDERIIAVGSVFFNGLCADVFGGATLPEGRGRGAQSALLTARARAALAAGCRWLVAETGAEGSGDHNTSLHNMLRAGLEPLYERLTWLWRE</sequence>
<dbReference type="EMBL" id="CP163429">
    <property type="protein sequence ID" value="XDP92108.1"/>
    <property type="molecule type" value="Genomic_DNA"/>
</dbReference>
<dbReference type="Gene3D" id="3.40.630.30">
    <property type="match status" value="1"/>
</dbReference>
<dbReference type="InterPro" id="IPR016181">
    <property type="entry name" value="Acyl_CoA_acyltransferase"/>
</dbReference>
<dbReference type="AlphaFoldDB" id="A0AB39LEB1"/>
<dbReference type="InterPro" id="IPR000182">
    <property type="entry name" value="GNAT_dom"/>
</dbReference>
<feature type="domain" description="N-acetyltransferase" evidence="1">
    <location>
        <begin position="140"/>
        <end position="278"/>
    </location>
</feature>
<name>A0AB39LEB1_9ACTN</name>
<gene>
    <name evidence="2" type="ORF">AB5J57_00630</name>
</gene>
<evidence type="ECO:0000259" key="1">
    <source>
        <dbReference type="PROSITE" id="PS51186"/>
    </source>
</evidence>
<dbReference type="GO" id="GO:0016747">
    <property type="term" value="F:acyltransferase activity, transferring groups other than amino-acyl groups"/>
    <property type="evidence" value="ECO:0007669"/>
    <property type="project" value="InterPro"/>
</dbReference>